<protein>
    <submittedName>
        <fullName evidence="1">Uncharacterized protein</fullName>
    </submittedName>
</protein>
<evidence type="ECO:0000313" key="1">
    <source>
        <dbReference type="EMBL" id="KOF71924.1"/>
    </source>
</evidence>
<dbReference type="EMBL" id="KQ423910">
    <property type="protein sequence ID" value="KOF71924.1"/>
    <property type="molecule type" value="Genomic_DNA"/>
</dbReference>
<sequence length="51" mass="5953">MLLDDCFTAPNRLLLPSGKLNTNREIFLTLVKSRERKREREGRILESFSGM</sequence>
<proteinExistence type="predicted"/>
<organism evidence="1">
    <name type="scientific">Octopus bimaculoides</name>
    <name type="common">California two-spotted octopus</name>
    <dbReference type="NCBI Taxonomy" id="37653"/>
    <lineage>
        <taxon>Eukaryota</taxon>
        <taxon>Metazoa</taxon>
        <taxon>Spiralia</taxon>
        <taxon>Lophotrochozoa</taxon>
        <taxon>Mollusca</taxon>
        <taxon>Cephalopoda</taxon>
        <taxon>Coleoidea</taxon>
        <taxon>Octopodiformes</taxon>
        <taxon>Octopoda</taxon>
        <taxon>Incirrata</taxon>
        <taxon>Octopodidae</taxon>
        <taxon>Octopus</taxon>
    </lineage>
</organism>
<gene>
    <name evidence="1" type="ORF">OCBIM_22000264mg</name>
</gene>
<name>A0A0L8G500_OCTBM</name>
<dbReference type="AlphaFoldDB" id="A0A0L8G500"/>
<accession>A0A0L8G500</accession>
<reference evidence="1" key="1">
    <citation type="submission" date="2015-07" db="EMBL/GenBank/DDBJ databases">
        <title>MeaNS - Measles Nucleotide Surveillance Program.</title>
        <authorList>
            <person name="Tran T."/>
            <person name="Druce J."/>
        </authorList>
    </citation>
    <scope>NUCLEOTIDE SEQUENCE</scope>
    <source>
        <strain evidence="1">UCB-OBI-ISO-001</strain>
        <tissue evidence="1">Gonad</tissue>
    </source>
</reference>